<evidence type="ECO:0000313" key="4">
    <source>
        <dbReference type="EMBL" id="EPE09955.1"/>
    </source>
</evidence>
<feature type="domain" description="GST C-terminal" evidence="3">
    <location>
        <begin position="109"/>
        <end position="256"/>
    </location>
</feature>
<dbReference type="PROSITE" id="PS50404">
    <property type="entry name" value="GST_NTER"/>
    <property type="match status" value="1"/>
</dbReference>
<dbReference type="InterPro" id="IPR036282">
    <property type="entry name" value="Glutathione-S-Trfase_C_sf"/>
</dbReference>
<feature type="domain" description="GST N-terminal" evidence="2">
    <location>
        <begin position="3"/>
        <end position="91"/>
    </location>
</feature>
<dbReference type="InterPro" id="IPR010987">
    <property type="entry name" value="Glutathione-S-Trfase_C-like"/>
</dbReference>
<dbReference type="VEuPathDB" id="FungiDB:F503_05050"/>
<dbReference type="AlphaFoldDB" id="S3D8Z4"/>
<dbReference type="CDD" id="cd03189">
    <property type="entry name" value="GST_C_GTT1_like"/>
    <property type="match status" value="1"/>
</dbReference>
<keyword evidence="4" id="KW-0808">Transferase</keyword>
<dbReference type="SFLD" id="SFLDG00358">
    <property type="entry name" value="Main_(cytGST)"/>
    <property type="match status" value="1"/>
</dbReference>
<dbReference type="GO" id="GO:0016740">
    <property type="term" value="F:transferase activity"/>
    <property type="evidence" value="ECO:0007669"/>
    <property type="project" value="UniProtKB-KW"/>
</dbReference>
<dbReference type="SUPFAM" id="SSF47616">
    <property type="entry name" value="GST C-terminal domain-like"/>
    <property type="match status" value="1"/>
</dbReference>
<comment type="similarity">
    <text evidence="1">Belongs to the GST superfamily.</text>
</comment>
<dbReference type="InterPro" id="IPR004046">
    <property type="entry name" value="GST_C"/>
</dbReference>
<dbReference type="HOGENOM" id="CLU_011226_15_0_1"/>
<accession>S3D8Z4</accession>
<sequence length="260" mass="29251">MDKAKVTLHWLNASRAQRMLWLMVELKVPYELEIYHREKTAFAPPELKKVHPLGKSPIITIELPTPGAEPIVLAESGFITEYLCEHWGRGTTLVPKQWQEGKENQLGGETAAYLRYKYLLHFAEGTMMPYLVFFLVTSNLKSTQVPWYIRPISTAIANKINAGFILPNVRRNLELIENFLANPPSAEDGTGYLCGGHLTAADILLSFPLIASRMRAAALGDLAAEFPKTFEYIERLEKEPGYVASIKKVEEIDGKFSSLL</sequence>
<reference evidence="4 5" key="1">
    <citation type="journal article" date="2013" name="BMC Genomics">
        <title>The genome and transcriptome of the pine saprophyte Ophiostoma piceae, and a comparison with the bark beetle-associated pine pathogen Grosmannia clavigera.</title>
        <authorList>
            <person name="Haridas S."/>
            <person name="Wang Y."/>
            <person name="Lim L."/>
            <person name="Massoumi Alamouti S."/>
            <person name="Jackman S."/>
            <person name="Docking R."/>
            <person name="Robertson G."/>
            <person name="Birol I."/>
            <person name="Bohlmann J."/>
            <person name="Breuil C."/>
        </authorList>
    </citation>
    <scope>NUCLEOTIDE SEQUENCE [LARGE SCALE GENOMIC DNA]</scope>
    <source>
        <strain evidence="4 5">UAMH 11346</strain>
    </source>
</reference>
<dbReference type="eggNOG" id="KOG0867">
    <property type="taxonomic scope" value="Eukaryota"/>
</dbReference>
<dbReference type="OMA" id="DVQMSFP"/>
<dbReference type="EMBL" id="KE148146">
    <property type="protein sequence ID" value="EPE09955.1"/>
    <property type="molecule type" value="Genomic_DNA"/>
</dbReference>
<name>S3D8Z4_OPHP1</name>
<keyword evidence="5" id="KW-1185">Reference proteome</keyword>
<proteinExistence type="inferred from homology"/>
<dbReference type="Pfam" id="PF02798">
    <property type="entry name" value="GST_N"/>
    <property type="match status" value="1"/>
</dbReference>
<evidence type="ECO:0000259" key="3">
    <source>
        <dbReference type="PROSITE" id="PS50405"/>
    </source>
</evidence>
<protein>
    <submittedName>
        <fullName evidence="4">Glutathione s-transferase i</fullName>
    </submittedName>
</protein>
<evidence type="ECO:0000259" key="2">
    <source>
        <dbReference type="PROSITE" id="PS50404"/>
    </source>
</evidence>
<dbReference type="PROSITE" id="PS50405">
    <property type="entry name" value="GST_CTER"/>
    <property type="match status" value="1"/>
</dbReference>
<dbReference type="InterPro" id="IPR040079">
    <property type="entry name" value="Glutathione_S-Trfase"/>
</dbReference>
<dbReference type="PANTHER" id="PTHR44051:SF9">
    <property type="entry name" value="GLUTATHIONE S-TRANSFERASE 1"/>
    <property type="match status" value="1"/>
</dbReference>
<dbReference type="SFLD" id="SFLDS00019">
    <property type="entry name" value="Glutathione_Transferase_(cytos"/>
    <property type="match status" value="1"/>
</dbReference>
<dbReference type="CDD" id="cd03046">
    <property type="entry name" value="GST_N_GTT1_like"/>
    <property type="match status" value="1"/>
</dbReference>
<dbReference type="PANTHER" id="PTHR44051">
    <property type="entry name" value="GLUTATHIONE S-TRANSFERASE-RELATED"/>
    <property type="match status" value="1"/>
</dbReference>
<dbReference type="OrthoDB" id="2098326at2759"/>
<dbReference type="Pfam" id="PF14497">
    <property type="entry name" value="GST_C_3"/>
    <property type="match status" value="1"/>
</dbReference>
<dbReference type="Gene3D" id="3.40.30.10">
    <property type="entry name" value="Glutaredoxin"/>
    <property type="match status" value="1"/>
</dbReference>
<gene>
    <name evidence="4" type="ORF">F503_05050</name>
</gene>
<dbReference type="SUPFAM" id="SSF52833">
    <property type="entry name" value="Thioredoxin-like"/>
    <property type="match status" value="1"/>
</dbReference>
<dbReference type="Proteomes" id="UP000016923">
    <property type="component" value="Unassembled WGS sequence"/>
</dbReference>
<evidence type="ECO:0000256" key="1">
    <source>
        <dbReference type="ARBA" id="ARBA00007409"/>
    </source>
</evidence>
<dbReference type="STRING" id="1262450.S3D8Z4"/>
<organism evidence="4 5">
    <name type="scientific">Ophiostoma piceae (strain UAMH 11346)</name>
    <name type="common">Sap stain fungus</name>
    <dbReference type="NCBI Taxonomy" id="1262450"/>
    <lineage>
        <taxon>Eukaryota</taxon>
        <taxon>Fungi</taxon>
        <taxon>Dikarya</taxon>
        <taxon>Ascomycota</taxon>
        <taxon>Pezizomycotina</taxon>
        <taxon>Sordariomycetes</taxon>
        <taxon>Sordariomycetidae</taxon>
        <taxon>Ophiostomatales</taxon>
        <taxon>Ophiostomataceae</taxon>
        <taxon>Ophiostoma</taxon>
    </lineage>
</organism>
<dbReference type="InterPro" id="IPR004045">
    <property type="entry name" value="Glutathione_S-Trfase_N"/>
</dbReference>
<evidence type="ECO:0000313" key="5">
    <source>
        <dbReference type="Proteomes" id="UP000016923"/>
    </source>
</evidence>
<dbReference type="Gene3D" id="1.20.1050.10">
    <property type="match status" value="1"/>
</dbReference>
<dbReference type="InterPro" id="IPR036249">
    <property type="entry name" value="Thioredoxin-like_sf"/>
</dbReference>